<dbReference type="SMART" id="SM00244">
    <property type="entry name" value="PHB"/>
    <property type="match status" value="1"/>
</dbReference>
<sequence length="275" mass="30559">MNARTLPILGGLAFGALILANASLFTVSETQQAITLQFGQPKNFFNIDGTDPGLKVMVPFIQQREIYDRRILDLTPSGKSEVVTADQERLEVDSFARWRIVNPLRFYQAVRTEGRARDRLTSLLEASLRRVLGSAQSTDIISGRRSQLMSAIRAEMNREARTLGIEVVDVKIRAADLPPANQERVFERMRSERQQAAASVRAAGDRQAQEIRGGADRERAKIIADAYNQDPGFAAFYRSMQAYEKALPPGTTIVTSPDGDFFRFFNSRGGGSGQQ</sequence>
<dbReference type="OrthoDB" id="9812991at2"/>
<dbReference type="InterPro" id="IPR010200">
    <property type="entry name" value="HflC"/>
</dbReference>
<evidence type="ECO:0000256" key="1">
    <source>
        <dbReference type="ARBA" id="ARBA00004167"/>
    </source>
</evidence>
<dbReference type="PANTHER" id="PTHR42911">
    <property type="entry name" value="MODULATOR OF FTSH PROTEASE HFLC"/>
    <property type="match status" value="1"/>
</dbReference>
<dbReference type="GO" id="GO:0008233">
    <property type="term" value="F:peptidase activity"/>
    <property type="evidence" value="ECO:0007669"/>
    <property type="project" value="UniProtKB-KW"/>
</dbReference>
<comment type="subcellular location">
    <subcellularLocation>
        <location evidence="1">Membrane</location>
        <topology evidence="1">Single-pass membrane protein</topology>
    </subcellularLocation>
</comment>
<evidence type="ECO:0000256" key="2">
    <source>
        <dbReference type="ARBA" id="ARBA00007862"/>
    </source>
</evidence>
<organism evidence="7 8">
    <name type="scientific">Candidatus Phycosocius bacilliformis</name>
    <dbReference type="NCBI Taxonomy" id="1445552"/>
    <lineage>
        <taxon>Bacteria</taxon>
        <taxon>Pseudomonadati</taxon>
        <taxon>Pseudomonadota</taxon>
        <taxon>Alphaproteobacteria</taxon>
        <taxon>Caulobacterales</taxon>
        <taxon>Caulobacterales incertae sedis</taxon>
        <taxon>Candidatus Phycosocius</taxon>
    </lineage>
</organism>
<dbReference type="GO" id="GO:0006508">
    <property type="term" value="P:proteolysis"/>
    <property type="evidence" value="ECO:0007669"/>
    <property type="project" value="UniProtKB-KW"/>
</dbReference>
<dbReference type="InterPro" id="IPR036013">
    <property type="entry name" value="Band_7/SPFH_dom_sf"/>
</dbReference>
<proteinExistence type="inferred from homology"/>
<comment type="similarity">
    <text evidence="2">Belongs to the band 7/mec-2 family. HflC subfamily.</text>
</comment>
<accession>A0A2P2E650</accession>
<dbReference type="Gene3D" id="3.30.479.30">
    <property type="entry name" value="Band 7 domain"/>
    <property type="match status" value="1"/>
</dbReference>
<evidence type="ECO:0000256" key="3">
    <source>
        <dbReference type="ARBA" id="ARBA00022692"/>
    </source>
</evidence>
<dbReference type="GO" id="GO:0016020">
    <property type="term" value="C:membrane"/>
    <property type="evidence" value="ECO:0007669"/>
    <property type="project" value="UniProtKB-SubCell"/>
</dbReference>
<reference evidence="7 8" key="1">
    <citation type="journal article" date="2018" name="Genome Announc.">
        <title>Draft Genome Sequence of "Candidatus Phycosocius bacilliformis," an Alphaproteobacterial Ectosymbiont of the Hydrocarbon-Producing Green Alga Botryococcus braunii.</title>
        <authorList>
            <person name="Tanabe Y."/>
            <person name="Yamaguchi H."/>
            <person name="Watanabe M.M."/>
        </authorList>
    </citation>
    <scope>NUCLEOTIDE SEQUENCE [LARGE SCALE GENOMIC DNA]</scope>
    <source>
        <strain evidence="7 8">BOTRYCO-2</strain>
    </source>
</reference>
<dbReference type="EMBL" id="BFBR01000001">
    <property type="protein sequence ID" value="GBF56530.1"/>
    <property type="molecule type" value="Genomic_DNA"/>
</dbReference>
<comment type="caution">
    <text evidence="7">The sequence shown here is derived from an EMBL/GenBank/DDBJ whole genome shotgun (WGS) entry which is preliminary data.</text>
</comment>
<evidence type="ECO:0000313" key="7">
    <source>
        <dbReference type="EMBL" id="GBF56530.1"/>
    </source>
</evidence>
<keyword evidence="8" id="KW-1185">Reference proteome</keyword>
<gene>
    <name evidence="7" type="primary">hflC_1</name>
    <name evidence="7" type="ORF">PbB2_00186</name>
</gene>
<keyword evidence="7" id="KW-0378">Hydrolase</keyword>
<name>A0A2P2E650_9PROT</name>
<evidence type="ECO:0000256" key="5">
    <source>
        <dbReference type="ARBA" id="ARBA00023136"/>
    </source>
</evidence>
<dbReference type="PANTHER" id="PTHR42911:SF1">
    <property type="entry name" value="MODULATOR OF FTSH PROTEASE HFLC"/>
    <property type="match status" value="1"/>
</dbReference>
<evidence type="ECO:0000256" key="4">
    <source>
        <dbReference type="ARBA" id="ARBA00022989"/>
    </source>
</evidence>
<evidence type="ECO:0000313" key="8">
    <source>
        <dbReference type="Proteomes" id="UP000245086"/>
    </source>
</evidence>
<dbReference type="InterPro" id="IPR001107">
    <property type="entry name" value="Band_7"/>
</dbReference>
<feature type="domain" description="Band 7" evidence="6">
    <location>
        <begin position="22"/>
        <end position="189"/>
    </location>
</feature>
<dbReference type="CDD" id="cd03405">
    <property type="entry name" value="SPFH_HflC"/>
    <property type="match status" value="1"/>
</dbReference>
<keyword evidence="4" id="KW-1133">Transmembrane helix</keyword>
<evidence type="ECO:0000259" key="6">
    <source>
        <dbReference type="SMART" id="SM00244"/>
    </source>
</evidence>
<dbReference type="Pfam" id="PF01145">
    <property type="entry name" value="Band_7"/>
    <property type="match status" value="1"/>
</dbReference>
<dbReference type="SUPFAM" id="SSF117892">
    <property type="entry name" value="Band 7/SPFH domain"/>
    <property type="match status" value="1"/>
</dbReference>
<dbReference type="AlphaFoldDB" id="A0A2P2E650"/>
<keyword evidence="5" id="KW-0472">Membrane</keyword>
<dbReference type="PIRSF" id="PIRSF005651">
    <property type="entry name" value="HflC"/>
    <property type="match status" value="1"/>
</dbReference>
<protein>
    <submittedName>
        <fullName evidence="7">Modulator of FtsH protease HflC</fullName>
    </submittedName>
</protein>
<keyword evidence="7" id="KW-0645">Protease</keyword>
<dbReference type="RefSeq" id="WP_108983407.1">
    <property type="nucleotide sequence ID" value="NZ_BFBR01000001.1"/>
</dbReference>
<dbReference type="Proteomes" id="UP000245086">
    <property type="component" value="Unassembled WGS sequence"/>
</dbReference>
<keyword evidence="3" id="KW-0812">Transmembrane</keyword>